<dbReference type="PANTHER" id="PTHR43536:SF1">
    <property type="entry name" value="MANNOSYLGLYCOPROTEIN ENDO-BETA-MANNOSIDASE"/>
    <property type="match status" value="1"/>
</dbReference>
<keyword evidence="3" id="KW-0326">Glycosidase</keyword>
<feature type="domain" description="Exo-beta-D-glucosaminidase Ig-fold" evidence="7">
    <location>
        <begin position="762"/>
        <end position="870"/>
    </location>
</feature>
<dbReference type="Gene3D" id="2.60.40.10">
    <property type="entry name" value="Immunoglobulins"/>
    <property type="match status" value="3"/>
</dbReference>
<evidence type="ECO:0000259" key="7">
    <source>
        <dbReference type="Pfam" id="PF18368"/>
    </source>
</evidence>
<keyword evidence="10" id="KW-1185">Reference proteome</keyword>
<comment type="caution">
    <text evidence="9">The sequence shown here is derived from an EMBL/GenBank/DDBJ whole genome shotgun (WGS) entry which is preliminary data.</text>
</comment>
<dbReference type="SUPFAM" id="SSF51445">
    <property type="entry name" value="(Trans)glycosidases"/>
    <property type="match status" value="1"/>
</dbReference>
<feature type="domain" description="Beta-mannosidase-like galactose-binding" evidence="8">
    <location>
        <begin position="37"/>
        <end position="172"/>
    </location>
</feature>
<evidence type="ECO:0000256" key="2">
    <source>
        <dbReference type="ARBA" id="ARBA00022801"/>
    </source>
</evidence>
<accession>A0A3M9NAY4</accession>
<dbReference type="GO" id="GO:0005975">
    <property type="term" value="P:carbohydrate metabolic process"/>
    <property type="evidence" value="ECO:0007669"/>
    <property type="project" value="InterPro"/>
</dbReference>
<dbReference type="RefSeq" id="WP_123121475.1">
    <property type="nucleotide sequence ID" value="NZ_RJJR01000012.1"/>
</dbReference>
<dbReference type="EMBL" id="RJJR01000012">
    <property type="protein sequence ID" value="RNI34921.1"/>
    <property type="molecule type" value="Genomic_DNA"/>
</dbReference>
<dbReference type="Proteomes" id="UP000267223">
    <property type="component" value="Unassembled WGS sequence"/>
</dbReference>
<dbReference type="Pfam" id="PF00703">
    <property type="entry name" value="Glyco_hydro_2"/>
    <property type="match status" value="1"/>
</dbReference>
<evidence type="ECO:0000259" key="6">
    <source>
        <dbReference type="Pfam" id="PF02836"/>
    </source>
</evidence>
<evidence type="ECO:0000256" key="3">
    <source>
        <dbReference type="ARBA" id="ARBA00023295"/>
    </source>
</evidence>
<reference evidence="9 10" key="1">
    <citation type="submission" date="2018-11" db="EMBL/GenBank/DDBJ databases">
        <title>Draft genome sequence of Ferruginibacter sp. BO-59.</title>
        <authorList>
            <person name="Im W.T."/>
        </authorList>
    </citation>
    <scope>NUCLEOTIDE SEQUENCE [LARGE SCALE GENOMIC DNA]</scope>
    <source>
        <strain evidence="9 10">BO-59</strain>
    </source>
</reference>
<feature type="domain" description="Glycoside hydrolase family 2 immunoglobulin-like beta-sandwich" evidence="5">
    <location>
        <begin position="209"/>
        <end position="324"/>
    </location>
</feature>
<dbReference type="OrthoDB" id="9801077at2"/>
<dbReference type="AlphaFoldDB" id="A0A3M9NAY4"/>
<dbReference type="Pfam" id="PF02836">
    <property type="entry name" value="Glyco_hydro_2_C"/>
    <property type="match status" value="1"/>
</dbReference>
<dbReference type="Gene3D" id="3.20.20.80">
    <property type="entry name" value="Glycosidases"/>
    <property type="match status" value="1"/>
</dbReference>
<dbReference type="InterPro" id="IPR008979">
    <property type="entry name" value="Galactose-bd-like_sf"/>
</dbReference>
<keyword evidence="2 9" id="KW-0378">Hydrolase</keyword>
<dbReference type="InterPro" id="IPR017853">
    <property type="entry name" value="GH"/>
</dbReference>
<dbReference type="SUPFAM" id="SSF49303">
    <property type="entry name" value="beta-Galactosidase/glucuronidase domain"/>
    <property type="match status" value="3"/>
</dbReference>
<dbReference type="SUPFAM" id="SSF49785">
    <property type="entry name" value="Galactose-binding domain-like"/>
    <property type="match status" value="1"/>
</dbReference>
<feature type="signal peptide" evidence="4">
    <location>
        <begin position="1"/>
        <end position="22"/>
    </location>
</feature>
<dbReference type="InterPro" id="IPR013783">
    <property type="entry name" value="Ig-like_fold"/>
</dbReference>
<evidence type="ECO:0000313" key="10">
    <source>
        <dbReference type="Proteomes" id="UP000267223"/>
    </source>
</evidence>
<dbReference type="InterPro" id="IPR036156">
    <property type="entry name" value="Beta-gal/glucu_dom_sf"/>
</dbReference>
<dbReference type="PANTHER" id="PTHR43536">
    <property type="entry name" value="MANNOSYLGLYCOPROTEIN ENDO-BETA-MANNOSIDASE"/>
    <property type="match status" value="1"/>
</dbReference>
<dbReference type="InterPro" id="IPR041351">
    <property type="entry name" value="Ig_GlcNase"/>
</dbReference>
<dbReference type="InterPro" id="IPR006103">
    <property type="entry name" value="Glyco_hydro_2_cat"/>
</dbReference>
<organism evidence="9 10">
    <name type="scientific">Hanamia caeni</name>
    <dbReference type="NCBI Taxonomy" id="2294116"/>
    <lineage>
        <taxon>Bacteria</taxon>
        <taxon>Pseudomonadati</taxon>
        <taxon>Bacteroidota</taxon>
        <taxon>Chitinophagia</taxon>
        <taxon>Chitinophagales</taxon>
        <taxon>Chitinophagaceae</taxon>
        <taxon>Hanamia</taxon>
    </lineage>
</organism>
<feature type="chain" id="PRO_5017981415" evidence="4">
    <location>
        <begin position="23"/>
        <end position="871"/>
    </location>
</feature>
<dbReference type="InterPro" id="IPR043534">
    <property type="entry name" value="EBDG/EBM"/>
</dbReference>
<name>A0A3M9NAY4_9BACT</name>
<gene>
    <name evidence="9" type="ORF">EFY79_14700</name>
</gene>
<feature type="domain" description="Glycoside hydrolase family 2 catalytic" evidence="6">
    <location>
        <begin position="374"/>
        <end position="492"/>
    </location>
</feature>
<dbReference type="InterPro" id="IPR054593">
    <property type="entry name" value="Beta-mannosidase-like_N2"/>
</dbReference>
<evidence type="ECO:0000256" key="4">
    <source>
        <dbReference type="SAM" id="SignalP"/>
    </source>
</evidence>
<dbReference type="Pfam" id="PF22666">
    <property type="entry name" value="Glyco_hydro_2_N2"/>
    <property type="match status" value="1"/>
</dbReference>
<evidence type="ECO:0000256" key="1">
    <source>
        <dbReference type="ARBA" id="ARBA00007401"/>
    </source>
</evidence>
<dbReference type="InterPro" id="IPR006102">
    <property type="entry name" value="Ig-like_GH2"/>
</dbReference>
<comment type="similarity">
    <text evidence="1">Belongs to the glycosyl hydrolase 2 family.</text>
</comment>
<evidence type="ECO:0000259" key="5">
    <source>
        <dbReference type="Pfam" id="PF00703"/>
    </source>
</evidence>
<proteinExistence type="inferred from homology"/>
<dbReference type="Gene3D" id="2.60.120.260">
    <property type="entry name" value="Galactose-binding domain-like"/>
    <property type="match status" value="1"/>
</dbReference>
<evidence type="ECO:0000259" key="8">
    <source>
        <dbReference type="Pfam" id="PF22666"/>
    </source>
</evidence>
<dbReference type="Pfam" id="PF18368">
    <property type="entry name" value="Ig_GlcNase"/>
    <property type="match status" value="1"/>
</dbReference>
<evidence type="ECO:0000313" key="9">
    <source>
        <dbReference type="EMBL" id="RNI34921.1"/>
    </source>
</evidence>
<dbReference type="GO" id="GO:0004553">
    <property type="term" value="F:hydrolase activity, hydrolyzing O-glycosyl compounds"/>
    <property type="evidence" value="ECO:0007669"/>
    <property type="project" value="InterPro"/>
</dbReference>
<sequence>MPKCMGILIFISLMMMSSSSFSQNTWSVANNVLADHWQIQSSDNVKAADEEISTLKFHPKNWYAAKVPNSTLGSLVDAGVFKNVFYNRNLEKIPDSLFKAPWWYRRTFTIEKIKTGQVYRLRFNGISYYADIWLNGKKVASGDTVKGSFRQFVFDVTPFIKKGENVLAVKITQGQPADLNIGFVDWNPEPADNHMGIWRDVHFIESGPVAIENPFVITDVDTATLDHANVTLRITLQNFSDKKVNGVLKTSIENNIHLSKNVSLDPHETKEVILTPEEFHQLSMDHPKLWWTHDLGKPNLYSLQINFEISNQVSDSKKIKFGIRSVSGYMTDRGFRAYRLNGKKILIKGGGWTDPMLLNATPEYERAGIDYAVHMNLNAIRMEGFWGEDEHLYNLCDEKGILIMVGFSCQWEWKGIFGGNYEDKYGCIVTPEQIDIAAKSWNDQIVWLRNHPSIFLWLYGSDKWPRPELETRYLAVLKDQDPTRPYAQSAKEWKSEITGPTGMKMRGPYDYVPPDYWYIDTSYGGAFGFNTETGPGPQVPVLESLQKMIPKDSLWPIGSSWLYHAARGKFHNLDAYNNAMNERLGQPNDLKDYLRKAQYMNYEGMRAMFEAFEANRPEATGIIQWMYNASWPKLWWQFYDYYLMPTGALYGARIANEPLHIFYDYGQQVVDVMNNTAKKSGGLRADINVLDDSKSVLKKSLPVSDISSLETKQIFSLPDNLNVSKTYFLDLRLFDKQHQLVSNNFYVLSTQKDSLAEKKSTWYITPQSQYADLTLLEKLPNVKLQKSETVTQKGENTIINVKLKNSSQHVAFMVYMDLKKGQTNESVVPVFWKENYFTLLPGEERTVSVWVHTTDLDGEKGRVVVGGWNVE</sequence>
<protein>
    <submittedName>
        <fullName evidence="9">Glycoside hydrolase family 2</fullName>
    </submittedName>
</protein>
<keyword evidence="4" id="KW-0732">Signal</keyword>